<accession>A0A9R1W9F3</accession>
<dbReference type="PANTHER" id="PTHR12839">
    <property type="entry name" value="NONSENSE-MEDIATED MRNA DECAY PROTEIN 2 UP-FRAMESHIFT SUPPRESSOR 2"/>
    <property type="match status" value="1"/>
</dbReference>
<comment type="caution">
    <text evidence="1">The sequence shown here is derived from an EMBL/GenBank/DDBJ whole genome shotgun (WGS) entry which is preliminary data.</text>
</comment>
<dbReference type="InterPro" id="IPR039762">
    <property type="entry name" value="Nmd2/UPF2"/>
</dbReference>
<evidence type="ECO:0008006" key="3">
    <source>
        <dbReference type="Google" id="ProtNLM"/>
    </source>
</evidence>
<dbReference type="GO" id="GO:0000184">
    <property type="term" value="P:nuclear-transcribed mRNA catabolic process, nonsense-mediated decay"/>
    <property type="evidence" value="ECO:0007669"/>
    <property type="project" value="InterPro"/>
</dbReference>
<proteinExistence type="predicted"/>
<dbReference type="InterPro" id="IPR011009">
    <property type="entry name" value="Kinase-like_dom_sf"/>
</dbReference>
<dbReference type="Proteomes" id="UP000235145">
    <property type="component" value="Unassembled WGS sequence"/>
</dbReference>
<protein>
    <recommendedName>
        <fullName evidence="3">Protein kinase domain-containing protein</fullName>
    </recommendedName>
</protein>
<dbReference type="EMBL" id="NBSK02000002">
    <property type="protein sequence ID" value="KAJ0221011.1"/>
    <property type="molecule type" value="Genomic_DNA"/>
</dbReference>
<organism evidence="1 2">
    <name type="scientific">Lactuca sativa</name>
    <name type="common">Garden lettuce</name>
    <dbReference type="NCBI Taxonomy" id="4236"/>
    <lineage>
        <taxon>Eukaryota</taxon>
        <taxon>Viridiplantae</taxon>
        <taxon>Streptophyta</taxon>
        <taxon>Embryophyta</taxon>
        <taxon>Tracheophyta</taxon>
        <taxon>Spermatophyta</taxon>
        <taxon>Magnoliopsida</taxon>
        <taxon>eudicotyledons</taxon>
        <taxon>Gunneridae</taxon>
        <taxon>Pentapetalae</taxon>
        <taxon>asterids</taxon>
        <taxon>campanulids</taxon>
        <taxon>Asterales</taxon>
        <taxon>Asteraceae</taxon>
        <taxon>Cichorioideae</taxon>
        <taxon>Cichorieae</taxon>
        <taxon>Lactucinae</taxon>
        <taxon>Lactuca</taxon>
    </lineage>
</organism>
<dbReference type="PANTHER" id="PTHR12839:SF7">
    <property type="entry name" value="REGULATOR OF NONSENSE TRANSCRIPTS 2"/>
    <property type="match status" value="1"/>
</dbReference>
<dbReference type="InterPro" id="IPR016024">
    <property type="entry name" value="ARM-type_fold"/>
</dbReference>
<dbReference type="SUPFAM" id="SSF56112">
    <property type="entry name" value="Protein kinase-like (PK-like)"/>
    <property type="match status" value="1"/>
</dbReference>
<gene>
    <name evidence="1" type="ORF">LSAT_V11C200079430</name>
</gene>
<reference evidence="1 2" key="1">
    <citation type="journal article" date="2017" name="Nat. Commun.">
        <title>Genome assembly with in vitro proximity ligation data and whole-genome triplication in lettuce.</title>
        <authorList>
            <person name="Reyes-Chin-Wo S."/>
            <person name="Wang Z."/>
            <person name="Yang X."/>
            <person name="Kozik A."/>
            <person name="Arikit S."/>
            <person name="Song C."/>
            <person name="Xia L."/>
            <person name="Froenicke L."/>
            <person name="Lavelle D.O."/>
            <person name="Truco M.J."/>
            <person name="Xia R."/>
            <person name="Zhu S."/>
            <person name="Xu C."/>
            <person name="Xu H."/>
            <person name="Xu X."/>
            <person name="Cox K."/>
            <person name="Korf I."/>
            <person name="Meyers B.C."/>
            <person name="Michelmore R.W."/>
        </authorList>
    </citation>
    <scope>NUCLEOTIDE SEQUENCE [LARGE SCALE GENOMIC DNA]</scope>
    <source>
        <strain evidence="2">cv. Salinas</strain>
        <tissue evidence="1">Seedlings</tissue>
    </source>
</reference>
<evidence type="ECO:0000313" key="2">
    <source>
        <dbReference type="Proteomes" id="UP000235145"/>
    </source>
</evidence>
<sequence length="274" mass="31215">MDQYKVLEQIGKGAFGAALLVRHKHERKKMELISKMRNPSIVEYKDSWVEKVSRREELRKSLVAKLALRQNSSALQTLDSSIKRNTAQRESLMDELKNVNLSKFLSEAVAAICDAKLKSSDIQVVVQVFSLLHQRYKDFSPTLVQGLMKTFFPGKSLEDVDTDRNLKALKKRSGLKLLLELFFDGVIEDTGIFITIIKDLASLEHLKDRDTAHTNLSLLASFARQARYFIGLSHAGEELVEDFFKGLNITSDQKKVFKKAFHTYHDVAVELLRS</sequence>
<name>A0A9R1W9F3_LACSA</name>
<dbReference type="AlphaFoldDB" id="A0A9R1W9F3"/>
<evidence type="ECO:0000313" key="1">
    <source>
        <dbReference type="EMBL" id="KAJ0221011.1"/>
    </source>
</evidence>
<dbReference type="Gene3D" id="1.25.40.180">
    <property type="match status" value="1"/>
</dbReference>
<dbReference type="SUPFAM" id="SSF48371">
    <property type="entry name" value="ARM repeat"/>
    <property type="match status" value="1"/>
</dbReference>
<keyword evidence="2" id="KW-1185">Reference proteome</keyword>